<gene>
    <name evidence="2" type="ORF">Ciccas_000703</name>
</gene>
<dbReference type="InterPro" id="IPR021298">
    <property type="entry name" value="CFAP298"/>
</dbReference>
<proteinExistence type="inferred from homology"/>
<dbReference type="Proteomes" id="UP001626550">
    <property type="component" value="Unassembled WGS sequence"/>
</dbReference>
<name>A0ABD2QM81_9PLAT</name>
<dbReference type="EMBL" id="JBJKFK010000040">
    <property type="protein sequence ID" value="KAL3320628.1"/>
    <property type="molecule type" value="Genomic_DNA"/>
</dbReference>
<evidence type="ECO:0000256" key="1">
    <source>
        <dbReference type="ARBA" id="ARBA00009619"/>
    </source>
</evidence>
<comment type="caution">
    <text evidence="2">The sequence shown here is derived from an EMBL/GenBank/DDBJ whole genome shotgun (WGS) entry which is preliminary data.</text>
</comment>
<reference evidence="2 3" key="1">
    <citation type="submission" date="2024-11" db="EMBL/GenBank/DDBJ databases">
        <title>Adaptive evolution of stress response genes in parasites aligns with host niche diversity.</title>
        <authorList>
            <person name="Hahn C."/>
            <person name="Resl P."/>
        </authorList>
    </citation>
    <scope>NUCLEOTIDE SEQUENCE [LARGE SCALE GENOMIC DNA]</scope>
    <source>
        <strain evidence="2">EGGRZ-B1_66</strain>
        <tissue evidence="2">Body</tissue>
    </source>
</reference>
<accession>A0ABD2QM81</accession>
<organism evidence="2 3">
    <name type="scientific">Cichlidogyrus casuarinus</name>
    <dbReference type="NCBI Taxonomy" id="1844966"/>
    <lineage>
        <taxon>Eukaryota</taxon>
        <taxon>Metazoa</taxon>
        <taxon>Spiralia</taxon>
        <taxon>Lophotrochozoa</taxon>
        <taxon>Platyhelminthes</taxon>
        <taxon>Monogenea</taxon>
        <taxon>Monopisthocotylea</taxon>
        <taxon>Dactylogyridea</taxon>
        <taxon>Ancyrocephalidae</taxon>
        <taxon>Cichlidogyrus</taxon>
    </lineage>
</organism>
<dbReference type="PANTHER" id="PTHR13238">
    <property type="entry name" value="PROTEIN C21ORF59"/>
    <property type="match status" value="1"/>
</dbReference>
<comment type="similarity">
    <text evidence="1">Belongs to the CFAP298 family.</text>
</comment>
<dbReference type="PANTHER" id="PTHR13238:SF0">
    <property type="entry name" value="CILIA- AND FLAGELLA-ASSOCIATED PROTEIN 298"/>
    <property type="match status" value="1"/>
</dbReference>
<dbReference type="AlphaFoldDB" id="A0ABD2QM81"/>
<protein>
    <submittedName>
        <fullName evidence="2">Uncharacterized protein</fullName>
    </submittedName>
</protein>
<dbReference type="Pfam" id="PF11069">
    <property type="entry name" value="CFAP298"/>
    <property type="match status" value="1"/>
</dbReference>
<evidence type="ECO:0000313" key="2">
    <source>
        <dbReference type="EMBL" id="KAL3320628.1"/>
    </source>
</evidence>
<keyword evidence="3" id="KW-1185">Reference proteome</keyword>
<sequence length="292" mass="33384">MVKLVIKRGDQVRFTIDVNSETMIDDLIKLCAELHNSLLKIERICAELEELAEHGVTMPPNMQGLNEEQISELKLKDDYLEKCTPSGGYVERSDDMRRRNGRAPIETMAKVLMTAAKDAKDMVSRKCADQNKDLTKDIIKDAMSILTGSVMIVFPMGLPPYDPIRMEFDNEEELAGTQAEKEVIAQESATLWFCGKELLKSHKLSEYSGKNEKTKIVVKLSKVGHGPPAREPVVNEADQRAMMAFYHRKQEEWKKLEEKNKDDDSYLDSPWADNNRLKREFHGLNNVKWGPR</sequence>
<evidence type="ECO:0000313" key="3">
    <source>
        <dbReference type="Proteomes" id="UP001626550"/>
    </source>
</evidence>